<reference evidence="1" key="1">
    <citation type="journal article" date="2020" name="Stud. Mycol.">
        <title>101 Dothideomycetes genomes: a test case for predicting lifestyles and emergence of pathogens.</title>
        <authorList>
            <person name="Haridas S."/>
            <person name="Albert R."/>
            <person name="Binder M."/>
            <person name="Bloem J."/>
            <person name="Labutti K."/>
            <person name="Salamov A."/>
            <person name="Andreopoulos B."/>
            <person name="Baker S."/>
            <person name="Barry K."/>
            <person name="Bills G."/>
            <person name="Bluhm B."/>
            <person name="Cannon C."/>
            <person name="Castanera R."/>
            <person name="Culley D."/>
            <person name="Daum C."/>
            <person name="Ezra D."/>
            <person name="Gonzalez J."/>
            <person name="Henrissat B."/>
            <person name="Kuo A."/>
            <person name="Liang C."/>
            <person name="Lipzen A."/>
            <person name="Lutzoni F."/>
            <person name="Magnuson J."/>
            <person name="Mondo S."/>
            <person name="Nolan M."/>
            <person name="Ohm R."/>
            <person name="Pangilinan J."/>
            <person name="Park H.-J."/>
            <person name="Ramirez L."/>
            <person name="Alfaro M."/>
            <person name="Sun H."/>
            <person name="Tritt A."/>
            <person name="Yoshinaga Y."/>
            <person name="Zwiers L.-H."/>
            <person name="Turgeon B."/>
            <person name="Goodwin S."/>
            <person name="Spatafora J."/>
            <person name="Crous P."/>
            <person name="Grigoriev I."/>
        </authorList>
    </citation>
    <scope>NUCLEOTIDE SEQUENCE</scope>
    <source>
        <strain evidence="1">CBS 207.26</strain>
    </source>
</reference>
<proteinExistence type="predicted"/>
<protein>
    <submittedName>
        <fullName evidence="1">Uncharacterized protein</fullName>
    </submittedName>
</protein>
<dbReference type="Proteomes" id="UP000800200">
    <property type="component" value="Unassembled WGS sequence"/>
</dbReference>
<gene>
    <name evidence="1" type="ORF">K469DRAFT_695126</name>
</gene>
<accession>A0A6A6DK07</accession>
<evidence type="ECO:0000313" key="1">
    <source>
        <dbReference type="EMBL" id="KAF2178798.1"/>
    </source>
</evidence>
<dbReference type="OrthoDB" id="194358at2759"/>
<name>A0A6A6DK07_9PEZI</name>
<keyword evidence="2" id="KW-1185">Reference proteome</keyword>
<dbReference type="AlphaFoldDB" id="A0A6A6DK07"/>
<organism evidence="1 2">
    <name type="scientific">Zopfia rhizophila CBS 207.26</name>
    <dbReference type="NCBI Taxonomy" id="1314779"/>
    <lineage>
        <taxon>Eukaryota</taxon>
        <taxon>Fungi</taxon>
        <taxon>Dikarya</taxon>
        <taxon>Ascomycota</taxon>
        <taxon>Pezizomycotina</taxon>
        <taxon>Dothideomycetes</taxon>
        <taxon>Dothideomycetes incertae sedis</taxon>
        <taxon>Zopfiaceae</taxon>
        <taxon>Zopfia</taxon>
    </lineage>
</organism>
<dbReference type="EMBL" id="ML994672">
    <property type="protein sequence ID" value="KAF2178798.1"/>
    <property type="molecule type" value="Genomic_DNA"/>
</dbReference>
<evidence type="ECO:0000313" key="2">
    <source>
        <dbReference type="Proteomes" id="UP000800200"/>
    </source>
</evidence>
<sequence length="224" mass="25120">MQNLLPLTAHHAEKRQHTKMWNRALALHQVLHLLKLKYPSEHFDLASLTPLKLRKRRVQASKKVAGGSVLWRGLPLPCLRRLNHLTWKMAGAIAVGASVIGIIQISDGIIHLCKFYIGTAQDAPSDLRTILIEISTLKTILENLQFLNDNGVSTAVDSLASQDGPIGGRWRSIAELENLIPSDHVQNEEANRSKKRKTKATLIALAWSLKEKKARKLLEEIARY</sequence>